<dbReference type="Proteomes" id="UP000324767">
    <property type="component" value="Unassembled WGS sequence"/>
</dbReference>
<organism evidence="2 3">
    <name type="scientific">Lasallia pustulata</name>
    <dbReference type="NCBI Taxonomy" id="136370"/>
    <lineage>
        <taxon>Eukaryota</taxon>
        <taxon>Fungi</taxon>
        <taxon>Dikarya</taxon>
        <taxon>Ascomycota</taxon>
        <taxon>Pezizomycotina</taxon>
        <taxon>Lecanoromycetes</taxon>
        <taxon>OSLEUM clade</taxon>
        <taxon>Umbilicariomycetidae</taxon>
        <taxon>Umbilicariales</taxon>
        <taxon>Umbilicariaceae</taxon>
        <taxon>Lasallia</taxon>
    </lineage>
</organism>
<evidence type="ECO:0000313" key="3">
    <source>
        <dbReference type="Proteomes" id="UP000324767"/>
    </source>
</evidence>
<dbReference type="EMBL" id="VXIT01000011">
    <property type="protein sequence ID" value="KAA6409318.1"/>
    <property type="molecule type" value="Genomic_DNA"/>
</dbReference>
<name>A0A5M8PKC1_9LECA</name>
<feature type="region of interest" description="Disordered" evidence="1">
    <location>
        <begin position="1"/>
        <end position="104"/>
    </location>
</feature>
<evidence type="ECO:0000313" key="2">
    <source>
        <dbReference type="EMBL" id="KAA6409318.1"/>
    </source>
</evidence>
<sequence>MRKAHRRPTRKRPKMAGPRLQGPGHGPGVDTISSAGEREREDGEEKGERGEEAREEGVQMGVGSQLLCFAGTDKGQPRTPSSLRSKATRSGNNPTDRSHTNTGT</sequence>
<accession>A0A5M8PKC1</accession>
<protein>
    <submittedName>
        <fullName evidence="2">Uncharacterized protein</fullName>
    </submittedName>
</protein>
<feature type="compositionally biased region" description="Basic and acidic residues" evidence="1">
    <location>
        <begin position="36"/>
        <end position="57"/>
    </location>
</feature>
<proteinExistence type="predicted"/>
<feature type="compositionally biased region" description="Polar residues" evidence="1">
    <location>
        <begin position="78"/>
        <end position="104"/>
    </location>
</feature>
<reference evidence="2 3" key="1">
    <citation type="submission" date="2019-09" db="EMBL/GenBank/DDBJ databases">
        <title>The hologenome of the rock-dwelling lichen Lasallia pustulata.</title>
        <authorList>
            <person name="Greshake Tzovaras B."/>
            <person name="Segers F."/>
            <person name="Bicker A."/>
            <person name="Dal Grande F."/>
            <person name="Otte J."/>
            <person name="Hankeln T."/>
            <person name="Schmitt I."/>
            <person name="Ebersberger I."/>
        </authorList>
    </citation>
    <scope>NUCLEOTIDE SEQUENCE [LARGE SCALE GENOMIC DNA]</scope>
    <source>
        <strain evidence="2">A1-1</strain>
    </source>
</reference>
<feature type="compositionally biased region" description="Basic residues" evidence="1">
    <location>
        <begin position="1"/>
        <end position="14"/>
    </location>
</feature>
<comment type="caution">
    <text evidence="2">The sequence shown here is derived from an EMBL/GenBank/DDBJ whole genome shotgun (WGS) entry which is preliminary data.</text>
</comment>
<dbReference type="AlphaFoldDB" id="A0A5M8PKC1"/>
<evidence type="ECO:0000256" key="1">
    <source>
        <dbReference type="SAM" id="MobiDB-lite"/>
    </source>
</evidence>
<gene>
    <name evidence="2" type="ORF">FRX48_06871</name>
</gene>